<dbReference type="CDD" id="cd11049">
    <property type="entry name" value="CYP170A1-like"/>
    <property type="match status" value="1"/>
</dbReference>
<dbReference type="Pfam" id="PF00067">
    <property type="entry name" value="p450"/>
    <property type="match status" value="1"/>
</dbReference>
<evidence type="ECO:0000256" key="6">
    <source>
        <dbReference type="ARBA" id="ARBA00023033"/>
    </source>
</evidence>
<reference evidence="8 9" key="1">
    <citation type="submission" date="2020-07" db="EMBL/GenBank/DDBJ databases">
        <authorList>
            <person name="Zhuang K."/>
            <person name="Ran Y."/>
        </authorList>
    </citation>
    <scope>NUCLEOTIDE SEQUENCE [LARGE SCALE GENOMIC DNA]</scope>
    <source>
        <strain evidence="8 9">WCH-YHL-001</strain>
    </source>
</reference>
<comment type="cofactor">
    <cofactor evidence="7">
        <name>heme</name>
        <dbReference type="ChEBI" id="CHEBI:30413"/>
    </cofactor>
</comment>
<evidence type="ECO:0000313" key="9">
    <source>
        <dbReference type="Proteomes" id="UP000515512"/>
    </source>
</evidence>
<dbReference type="GO" id="GO:0004497">
    <property type="term" value="F:monooxygenase activity"/>
    <property type="evidence" value="ECO:0007669"/>
    <property type="project" value="UniProtKB-KW"/>
</dbReference>
<keyword evidence="3 7" id="KW-0479">Metal-binding</keyword>
<dbReference type="GO" id="GO:0005506">
    <property type="term" value="F:iron ion binding"/>
    <property type="evidence" value="ECO:0007669"/>
    <property type="project" value="InterPro"/>
</dbReference>
<evidence type="ECO:0000256" key="5">
    <source>
        <dbReference type="ARBA" id="ARBA00023004"/>
    </source>
</evidence>
<dbReference type="PRINTS" id="PR00463">
    <property type="entry name" value="EP450I"/>
</dbReference>
<evidence type="ECO:0000256" key="7">
    <source>
        <dbReference type="PIRSR" id="PIRSR602401-1"/>
    </source>
</evidence>
<dbReference type="InterPro" id="IPR050196">
    <property type="entry name" value="Cytochrome_P450_Monoox"/>
</dbReference>
<evidence type="ECO:0000256" key="1">
    <source>
        <dbReference type="ARBA" id="ARBA00010617"/>
    </source>
</evidence>
<organism evidence="8 9">
    <name type="scientific">Nocardia huaxiensis</name>
    <dbReference type="NCBI Taxonomy" id="2755382"/>
    <lineage>
        <taxon>Bacteria</taxon>
        <taxon>Bacillati</taxon>
        <taxon>Actinomycetota</taxon>
        <taxon>Actinomycetes</taxon>
        <taxon>Mycobacteriales</taxon>
        <taxon>Nocardiaceae</taxon>
        <taxon>Nocardia</taxon>
    </lineage>
</organism>
<dbReference type="PANTHER" id="PTHR24291">
    <property type="entry name" value="CYTOCHROME P450 FAMILY 4"/>
    <property type="match status" value="1"/>
</dbReference>
<dbReference type="KEGG" id="nhu:H0264_28620"/>
<dbReference type="InterPro" id="IPR001128">
    <property type="entry name" value="Cyt_P450"/>
</dbReference>
<dbReference type="GO" id="GO:0016705">
    <property type="term" value="F:oxidoreductase activity, acting on paired donors, with incorporation or reduction of molecular oxygen"/>
    <property type="evidence" value="ECO:0007669"/>
    <property type="project" value="InterPro"/>
</dbReference>
<dbReference type="PRINTS" id="PR00385">
    <property type="entry name" value="P450"/>
</dbReference>
<sequence length="438" mass="47974">MPLLGHMVSLLRDPLRFLNSLPAHGDLVRVGLGPVPAVAVCDPRLTQELLRHDRVFDKGGPLLDRVREMLGDGLVTCPYSMHRRHRRLAQPAFHPARTADYAAIMTRRIDAITGAWRDGQVVDMKEQMHALASAVTAATLFSHAVPQQVLRALLADVDHVVRALMLRTLMPAPLLRVPTPGNRAYERAIGNVRSALAEIIAARRAEGVDHGDLLSALIAAQDEDGGGLSDLEISDQVITFFVAGTETTGTALAWALCLLDQHPAVADRLRAEVEPVLGGRAARYQDLPDLPWTGHVITEALRLRPPVWFVTRAVSEDTELGGHRLAAGTTVMYSAFTIQHRADLYPEPERFDPGRWADTAKSPARADFLAFAGGARKCIGETFARTEMTLTLATIIGRWRLRTVPGNDSRPTRSSTLQPRQLRMRVSRAAAENSGRTA</sequence>
<dbReference type="Gene3D" id="1.10.630.10">
    <property type="entry name" value="Cytochrome P450"/>
    <property type="match status" value="1"/>
</dbReference>
<name>A0A7D6VPS6_9NOCA</name>
<evidence type="ECO:0000256" key="2">
    <source>
        <dbReference type="ARBA" id="ARBA00022617"/>
    </source>
</evidence>
<keyword evidence="6" id="KW-0503">Monooxygenase</keyword>
<keyword evidence="4" id="KW-0560">Oxidoreductase</keyword>
<dbReference type="SUPFAM" id="SSF48264">
    <property type="entry name" value="Cytochrome P450"/>
    <property type="match status" value="1"/>
</dbReference>
<gene>
    <name evidence="8" type="ORF">H0264_28620</name>
</gene>
<proteinExistence type="inferred from homology"/>
<dbReference type="InterPro" id="IPR002401">
    <property type="entry name" value="Cyt_P450_E_grp-I"/>
</dbReference>
<protein>
    <submittedName>
        <fullName evidence="8">Cytochrome P450</fullName>
    </submittedName>
</protein>
<dbReference type="AlphaFoldDB" id="A0A7D6VPS6"/>
<dbReference type="InterPro" id="IPR036396">
    <property type="entry name" value="Cyt_P450_sf"/>
</dbReference>
<evidence type="ECO:0000256" key="4">
    <source>
        <dbReference type="ARBA" id="ARBA00023002"/>
    </source>
</evidence>
<keyword evidence="9" id="KW-1185">Reference proteome</keyword>
<evidence type="ECO:0000313" key="8">
    <source>
        <dbReference type="EMBL" id="QLY34736.1"/>
    </source>
</evidence>
<dbReference type="GO" id="GO:0020037">
    <property type="term" value="F:heme binding"/>
    <property type="evidence" value="ECO:0007669"/>
    <property type="project" value="InterPro"/>
</dbReference>
<keyword evidence="2 7" id="KW-0349">Heme</keyword>
<accession>A0A7D6VPS6</accession>
<dbReference type="Proteomes" id="UP000515512">
    <property type="component" value="Chromosome"/>
</dbReference>
<dbReference type="EMBL" id="CP059399">
    <property type="protein sequence ID" value="QLY34736.1"/>
    <property type="molecule type" value="Genomic_DNA"/>
</dbReference>
<keyword evidence="5 7" id="KW-0408">Iron</keyword>
<comment type="similarity">
    <text evidence="1">Belongs to the cytochrome P450 family.</text>
</comment>
<feature type="binding site" description="axial binding residue" evidence="7">
    <location>
        <position position="378"/>
    </location>
    <ligand>
        <name>heme</name>
        <dbReference type="ChEBI" id="CHEBI:30413"/>
    </ligand>
    <ligandPart>
        <name>Fe</name>
        <dbReference type="ChEBI" id="CHEBI:18248"/>
    </ligandPart>
</feature>
<dbReference type="PANTHER" id="PTHR24291:SF50">
    <property type="entry name" value="BIFUNCTIONAL ALBAFLAVENONE MONOOXYGENASE_TERPENE SYNTHASE"/>
    <property type="match status" value="1"/>
</dbReference>
<evidence type="ECO:0000256" key="3">
    <source>
        <dbReference type="ARBA" id="ARBA00022723"/>
    </source>
</evidence>